<keyword evidence="5" id="KW-1185">Reference proteome</keyword>
<dbReference type="PANTHER" id="PTHR38118">
    <property type="entry name" value="ANCHORED CELL WALL PROTEIN 11-RELATED"/>
    <property type="match status" value="1"/>
</dbReference>
<accession>A0AAN6V6Z7</accession>
<evidence type="ECO:0000256" key="1">
    <source>
        <dbReference type="SAM" id="MobiDB-lite"/>
    </source>
</evidence>
<dbReference type="PROSITE" id="PS51257">
    <property type="entry name" value="PROKAR_LIPOPROTEIN"/>
    <property type="match status" value="1"/>
</dbReference>
<keyword evidence="2" id="KW-0732">Signal</keyword>
<feature type="compositionally biased region" description="Basic and acidic residues" evidence="1">
    <location>
        <begin position="114"/>
        <end position="134"/>
    </location>
</feature>
<gene>
    <name evidence="4" type="ORF">C8A04DRAFT_26798</name>
</gene>
<dbReference type="GeneID" id="87816660"/>
<dbReference type="Pfam" id="PF24808">
    <property type="entry name" value="DUF7707"/>
    <property type="match status" value="1"/>
</dbReference>
<protein>
    <recommendedName>
        <fullName evidence="3">DUF7707 domain-containing protein</fullName>
    </recommendedName>
</protein>
<dbReference type="Proteomes" id="UP001302676">
    <property type="component" value="Unassembled WGS sequence"/>
</dbReference>
<comment type="caution">
    <text evidence="4">The sequence shown here is derived from an EMBL/GenBank/DDBJ whole genome shotgun (WGS) entry which is preliminary data.</text>
</comment>
<feature type="region of interest" description="Disordered" evidence="1">
    <location>
        <begin position="110"/>
        <end position="165"/>
    </location>
</feature>
<organism evidence="4 5">
    <name type="scientific">Dichotomopilus funicola</name>
    <dbReference type="NCBI Taxonomy" id="1934379"/>
    <lineage>
        <taxon>Eukaryota</taxon>
        <taxon>Fungi</taxon>
        <taxon>Dikarya</taxon>
        <taxon>Ascomycota</taxon>
        <taxon>Pezizomycotina</taxon>
        <taxon>Sordariomycetes</taxon>
        <taxon>Sordariomycetidae</taxon>
        <taxon>Sordariales</taxon>
        <taxon>Chaetomiaceae</taxon>
        <taxon>Dichotomopilus</taxon>
    </lineage>
</organism>
<dbReference type="AlphaFoldDB" id="A0AAN6V6Z7"/>
<evidence type="ECO:0000313" key="4">
    <source>
        <dbReference type="EMBL" id="KAK4145541.1"/>
    </source>
</evidence>
<dbReference type="RefSeq" id="XP_062638912.1">
    <property type="nucleotide sequence ID" value="XM_062780047.1"/>
</dbReference>
<feature type="chain" id="PRO_5043037385" description="DUF7707 domain-containing protein" evidence="2">
    <location>
        <begin position="20"/>
        <end position="191"/>
    </location>
</feature>
<evidence type="ECO:0000313" key="5">
    <source>
        <dbReference type="Proteomes" id="UP001302676"/>
    </source>
</evidence>
<reference evidence="4" key="1">
    <citation type="journal article" date="2023" name="Mol. Phylogenet. Evol.">
        <title>Genome-scale phylogeny and comparative genomics of the fungal order Sordariales.</title>
        <authorList>
            <person name="Hensen N."/>
            <person name="Bonometti L."/>
            <person name="Westerberg I."/>
            <person name="Brannstrom I.O."/>
            <person name="Guillou S."/>
            <person name="Cros-Aarteil S."/>
            <person name="Calhoun S."/>
            <person name="Haridas S."/>
            <person name="Kuo A."/>
            <person name="Mondo S."/>
            <person name="Pangilinan J."/>
            <person name="Riley R."/>
            <person name="LaButti K."/>
            <person name="Andreopoulos B."/>
            <person name="Lipzen A."/>
            <person name="Chen C."/>
            <person name="Yan M."/>
            <person name="Daum C."/>
            <person name="Ng V."/>
            <person name="Clum A."/>
            <person name="Steindorff A."/>
            <person name="Ohm R.A."/>
            <person name="Martin F."/>
            <person name="Silar P."/>
            <person name="Natvig D.O."/>
            <person name="Lalanne C."/>
            <person name="Gautier V."/>
            <person name="Ament-Velasquez S.L."/>
            <person name="Kruys A."/>
            <person name="Hutchinson M.I."/>
            <person name="Powell A.J."/>
            <person name="Barry K."/>
            <person name="Miller A.N."/>
            <person name="Grigoriev I.V."/>
            <person name="Debuchy R."/>
            <person name="Gladieux P."/>
            <person name="Hiltunen Thoren M."/>
            <person name="Johannesson H."/>
        </authorList>
    </citation>
    <scope>NUCLEOTIDE SEQUENCE</scope>
    <source>
        <strain evidence="4">CBS 141.50</strain>
    </source>
</reference>
<reference evidence="4" key="2">
    <citation type="submission" date="2023-05" db="EMBL/GenBank/DDBJ databases">
        <authorList>
            <consortium name="Lawrence Berkeley National Laboratory"/>
            <person name="Steindorff A."/>
            <person name="Hensen N."/>
            <person name="Bonometti L."/>
            <person name="Westerberg I."/>
            <person name="Brannstrom I.O."/>
            <person name="Guillou S."/>
            <person name="Cros-Aarteil S."/>
            <person name="Calhoun S."/>
            <person name="Haridas S."/>
            <person name="Kuo A."/>
            <person name="Mondo S."/>
            <person name="Pangilinan J."/>
            <person name="Riley R."/>
            <person name="Labutti K."/>
            <person name="Andreopoulos B."/>
            <person name="Lipzen A."/>
            <person name="Chen C."/>
            <person name="Yanf M."/>
            <person name="Daum C."/>
            <person name="Ng V."/>
            <person name="Clum A."/>
            <person name="Ohm R."/>
            <person name="Martin F."/>
            <person name="Silar P."/>
            <person name="Natvig D."/>
            <person name="Lalanne C."/>
            <person name="Gautier V."/>
            <person name="Ament-Velasquez S.L."/>
            <person name="Kruys A."/>
            <person name="Hutchinson M.I."/>
            <person name="Powell A.J."/>
            <person name="Barry K."/>
            <person name="Miller A.N."/>
            <person name="Grigoriev I.V."/>
            <person name="Debuchy R."/>
            <person name="Gladieux P."/>
            <person name="Thoren M.H."/>
            <person name="Johannesson H."/>
        </authorList>
    </citation>
    <scope>NUCLEOTIDE SEQUENCE</scope>
    <source>
        <strain evidence="4">CBS 141.50</strain>
    </source>
</reference>
<feature type="domain" description="DUF7707" evidence="3">
    <location>
        <begin position="28"/>
        <end position="129"/>
    </location>
</feature>
<feature type="signal peptide" evidence="2">
    <location>
        <begin position="1"/>
        <end position="19"/>
    </location>
</feature>
<dbReference type="InterPro" id="IPR056124">
    <property type="entry name" value="DUF7707"/>
</dbReference>
<feature type="compositionally biased region" description="Low complexity" evidence="1">
    <location>
        <begin position="135"/>
        <end position="154"/>
    </location>
</feature>
<evidence type="ECO:0000259" key="3">
    <source>
        <dbReference type="Pfam" id="PF24808"/>
    </source>
</evidence>
<evidence type="ECO:0000256" key="2">
    <source>
        <dbReference type="SAM" id="SignalP"/>
    </source>
</evidence>
<sequence>MRQNSILVALSALAAVACAQTTTTTGNYTVDPSTVDASDKADWCNAQYNSCRFLCPDGPKSNDCNTDTLVYSCVCTDGTKPDLSQYIQTIPYYECQKSYDLCMAANPDSSQGQDECKSQIKDKCGKKDPSKADTSKPTSSAASSSATQSATGAQNAPASTSSSRGMAAPTNAAFLGNGAAMIAAGVVAALL</sequence>
<proteinExistence type="predicted"/>
<dbReference type="PANTHER" id="PTHR38118:SF3">
    <property type="entry name" value="ANCHORED CELL WALL PROTEIN 11"/>
    <property type="match status" value="1"/>
</dbReference>
<dbReference type="EMBL" id="MU853568">
    <property type="protein sequence ID" value="KAK4145541.1"/>
    <property type="molecule type" value="Genomic_DNA"/>
</dbReference>
<name>A0AAN6V6Z7_9PEZI</name>